<evidence type="ECO:0000313" key="1">
    <source>
        <dbReference type="EMBL" id="MFC3086741.1"/>
    </source>
</evidence>
<gene>
    <name evidence="1" type="ORF">ACFOD6_11865</name>
</gene>
<comment type="caution">
    <text evidence="1">The sequence shown here is derived from an EMBL/GenBank/DDBJ whole genome shotgun (WGS) entry which is preliminary data.</text>
</comment>
<evidence type="ECO:0008006" key="3">
    <source>
        <dbReference type="Google" id="ProtNLM"/>
    </source>
</evidence>
<dbReference type="Proteomes" id="UP001595445">
    <property type="component" value="Unassembled WGS sequence"/>
</dbReference>
<sequence length="63" mass="7037">MKKMGRPPVDTEAVTVRLPRELIAALDDARREDPEMPTRQEVIRRVLVAWQAGRSAHDDAGAS</sequence>
<keyword evidence="2" id="KW-1185">Reference proteome</keyword>
<dbReference type="RefSeq" id="WP_242070294.1">
    <property type="nucleotide sequence ID" value="NZ_JAEACP010000024.1"/>
</dbReference>
<dbReference type="EMBL" id="JBHRSM010000021">
    <property type="protein sequence ID" value="MFC3086741.1"/>
    <property type="molecule type" value="Genomic_DNA"/>
</dbReference>
<accession>A0ABV7DWK1</accession>
<evidence type="ECO:0000313" key="2">
    <source>
        <dbReference type="Proteomes" id="UP001595445"/>
    </source>
</evidence>
<protein>
    <recommendedName>
        <fullName evidence="3">Ribbon-helix-helix protein, CopG family</fullName>
    </recommendedName>
</protein>
<organism evidence="1 2">
    <name type="scientific">Tabrizicola soli</name>
    <dbReference type="NCBI Taxonomy" id="2185115"/>
    <lineage>
        <taxon>Bacteria</taxon>
        <taxon>Pseudomonadati</taxon>
        <taxon>Pseudomonadota</taxon>
        <taxon>Alphaproteobacteria</taxon>
        <taxon>Rhodobacterales</taxon>
        <taxon>Paracoccaceae</taxon>
        <taxon>Tabrizicola</taxon>
    </lineage>
</organism>
<reference evidence="2" key="1">
    <citation type="journal article" date="2019" name="Int. J. Syst. Evol. Microbiol.">
        <title>The Global Catalogue of Microorganisms (GCM) 10K type strain sequencing project: providing services to taxonomists for standard genome sequencing and annotation.</title>
        <authorList>
            <consortium name="The Broad Institute Genomics Platform"/>
            <consortium name="The Broad Institute Genome Sequencing Center for Infectious Disease"/>
            <person name="Wu L."/>
            <person name="Ma J."/>
        </authorList>
    </citation>
    <scope>NUCLEOTIDE SEQUENCE [LARGE SCALE GENOMIC DNA]</scope>
    <source>
        <strain evidence="2">KCTC 62102</strain>
    </source>
</reference>
<proteinExistence type="predicted"/>
<name>A0ABV7DWK1_9RHOB</name>